<evidence type="ECO:0000313" key="18">
    <source>
        <dbReference type="EMBL" id="PMC59034.1"/>
    </source>
</evidence>
<dbReference type="RefSeq" id="WP_092086585.1">
    <property type="nucleotide sequence ID" value="NZ_FNEL01000059.1"/>
</dbReference>
<dbReference type="GO" id="GO:0006098">
    <property type="term" value="P:pentose-phosphate shunt"/>
    <property type="evidence" value="ECO:0007669"/>
    <property type="project" value="TreeGrafter"/>
</dbReference>
<dbReference type="EC" id="2.2.1.1" evidence="3 10"/>
<feature type="binding site" evidence="14">
    <location>
        <position position="187"/>
    </location>
    <ligand>
        <name>Mg(2+)</name>
        <dbReference type="ChEBI" id="CHEBI:18420"/>
    </ligand>
</feature>
<comment type="function">
    <text evidence="16">Catalyzes the transfer of a two-carbon ketol group from a ketose donor to an aldose acceptor, via a covalent intermediate with the cofactor thiamine pyrophosphate.</text>
</comment>
<dbReference type="InterPro" id="IPR020826">
    <property type="entry name" value="Transketolase_BS"/>
</dbReference>
<feature type="binding site" evidence="13">
    <location>
        <position position="437"/>
    </location>
    <ligand>
        <name>thiamine diphosphate</name>
        <dbReference type="ChEBI" id="CHEBI:58937"/>
    </ligand>
</feature>
<evidence type="ECO:0000256" key="13">
    <source>
        <dbReference type="PIRSR" id="PIRSR605478-3"/>
    </source>
</evidence>
<evidence type="ECO:0000256" key="9">
    <source>
        <dbReference type="ARBA" id="ARBA00049473"/>
    </source>
</evidence>
<feature type="binding site" evidence="12">
    <location>
        <position position="262"/>
    </location>
    <ligand>
        <name>substrate</name>
    </ligand>
</feature>
<dbReference type="GO" id="GO:0046872">
    <property type="term" value="F:metal ion binding"/>
    <property type="evidence" value="ECO:0007669"/>
    <property type="project" value="UniProtKB-KW"/>
</dbReference>
<feature type="binding site" evidence="12">
    <location>
        <position position="469"/>
    </location>
    <ligand>
        <name>substrate</name>
    </ligand>
</feature>
<dbReference type="CDD" id="cd02012">
    <property type="entry name" value="TPP_TK"/>
    <property type="match status" value="1"/>
</dbReference>
<name>A0A1G8NYV3_9LACT</name>
<evidence type="ECO:0000256" key="11">
    <source>
        <dbReference type="PIRSR" id="PIRSR605478-1"/>
    </source>
</evidence>
<feature type="site" description="Important for catalytic activity" evidence="15">
    <location>
        <position position="262"/>
    </location>
</feature>
<feature type="binding site" evidence="12">
    <location>
        <position position="461"/>
    </location>
    <ligand>
        <name>substrate</name>
    </ligand>
</feature>
<dbReference type="PANTHER" id="PTHR43522:SF2">
    <property type="entry name" value="TRANSKETOLASE 1-RELATED"/>
    <property type="match status" value="1"/>
</dbReference>
<dbReference type="SMART" id="SM00861">
    <property type="entry name" value="Transket_pyr"/>
    <property type="match status" value="1"/>
</dbReference>
<evidence type="ECO:0000256" key="1">
    <source>
        <dbReference type="ARBA" id="ARBA00007131"/>
    </source>
</evidence>
<dbReference type="Proteomes" id="UP000235682">
    <property type="component" value="Unassembled WGS sequence"/>
</dbReference>
<keyword evidence="16" id="KW-0106">Calcium</keyword>
<feature type="binding site" evidence="13">
    <location>
        <position position="187"/>
    </location>
    <ligand>
        <name>thiamine diphosphate</name>
        <dbReference type="ChEBI" id="CHEBI:58937"/>
    </ligand>
</feature>
<dbReference type="FunFam" id="3.40.50.970:FF:000003">
    <property type="entry name" value="Transketolase"/>
    <property type="match status" value="1"/>
</dbReference>
<dbReference type="CDD" id="cd07033">
    <property type="entry name" value="TPP_PYR_DXS_TK_like"/>
    <property type="match status" value="1"/>
</dbReference>
<dbReference type="GO" id="GO:0004802">
    <property type="term" value="F:transketolase activity"/>
    <property type="evidence" value="ECO:0007669"/>
    <property type="project" value="UniProtKB-UniRule"/>
</dbReference>
<dbReference type="InterPro" id="IPR049557">
    <property type="entry name" value="Transketolase_CS"/>
</dbReference>
<dbReference type="InterPro" id="IPR033247">
    <property type="entry name" value="Transketolase_fam"/>
</dbReference>
<comment type="similarity">
    <text evidence="1 16">Belongs to the transketolase family.</text>
</comment>
<dbReference type="Pfam" id="PF22613">
    <property type="entry name" value="Transketolase_C_1"/>
    <property type="match status" value="1"/>
</dbReference>
<keyword evidence="7 14" id="KW-0460">Magnesium</keyword>
<dbReference type="InterPro" id="IPR009014">
    <property type="entry name" value="Transketo_C/PFOR_II"/>
</dbReference>
<feature type="binding site" evidence="12">
    <location>
        <position position="384"/>
    </location>
    <ligand>
        <name>substrate</name>
    </ligand>
</feature>
<evidence type="ECO:0000256" key="7">
    <source>
        <dbReference type="ARBA" id="ARBA00022842"/>
    </source>
</evidence>
<keyword evidence="8 13" id="KW-0786">Thiamine pyrophosphate</keyword>
<dbReference type="FunFam" id="3.40.50.920:FF:000003">
    <property type="entry name" value="Transketolase"/>
    <property type="match status" value="1"/>
</dbReference>
<dbReference type="InterPro" id="IPR005478">
    <property type="entry name" value="Transketolase_bac-like"/>
</dbReference>
<feature type="binding site" evidence="13">
    <location>
        <position position="68"/>
    </location>
    <ligand>
        <name>thiamine diphosphate</name>
        <dbReference type="ChEBI" id="CHEBI:58937"/>
    </ligand>
</feature>
<evidence type="ECO:0000256" key="8">
    <source>
        <dbReference type="ARBA" id="ARBA00023052"/>
    </source>
</evidence>
<feature type="binding site" evidence="13">
    <location>
        <position position="158"/>
    </location>
    <ligand>
        <name>thiamine diphosphate</name>
        <dbReference type="ChEBI" id="CHEBI:58937"/>
    </ligand>
</feature>
<organism evidence="18 19">
    <name type="scientific">Dolosicoccus paucivorans</name>
    <dbReference type="NCBI Taxonomy" id="84521"/>
    <lineage>
        <taxon>Bacteria</taxon>
        <taxon>Bacillati</taxon>
        <taxon>Bacillota</taxon>
        <taxon>Bacilli</taxon>
        <taxon>Lactobacillales</taxon>
        <taxon>Aerococcaceae</taxon>
        <taxon>Dolosicoccus</taxon>
    </lineage>
</organism>
<evidence type="ECO:0000256" key="10">
    <source>
        <dbReference type="NCBIfam" id="TIGR00232"/>
    </source>
</evidence>
<dbReference type="SUPFAM" id="SSF52518">
    <property type="entry name" value="Thiamin diphosphate-binding fold (THDP-binding)"/>
    <property type="match status" value="2"/>
</dbReference>
<evidence type="ECO:0000256" key="12">
    <source>
        <dbReference type="PIRSR" id="PIRSR605478-2"/>
    </source>
</evidence>
<feature type="binding site" evidence="14">
    <location>
        <position position="189"/>
    </location>
    <ligand>
        <name>Mg(2+)</name>
        <dbReference type="ChEBI" id="CHEBI:18420"/>
    </ligand>
</feature>
<evidence type="ECO:0000313" key="19">
    <source>
        <dbReference type="Proteomes" id="UP000235682"/>
    </source>
</evidence>
<feature type="binding site" evidence="12">
    <location>
        <position position="473"/>
    </location>
    <ligand>
        <name>substrate</name>
    </ligand>
</feature>
<dbReference type="InterPro" id="IPR005474">
    <property type="entry name" value="Transketolase_N"/>
</dbReference>
<feature type="domain" description="Transketolase-like pyrimidine-binding" evidence="17">
    <location>
        <begin position="354"/>
        <end position="525"/>
    </location>
</feature>
<keyword evidence="6 14" id="KW-0479">Metal-binding</keyword>
<proteinExistence type="inferred from homology"/>
<feature type="active site" description="Proton donor" evidence="11">
    <location>
        <position position="411"/>
    </location>
</feature>
<dbReference type="PROSITE" id="PS00801">
    <property type="entry name" value="TRANSKETOLASE_1"/>
    <property type="match status" value="1"/>
</dbReference>
<evidence type="ECO:0000256" key="5">
    <source>
        <dbReference type="ARBA" id="ARBA00022679"/>
    </source>
</evidence>
<gene>
    <name evidence="18" type="primary">tkt</name>
    <name evidence="18" type="ORF">CJ205_01640</name>
</gene>
<dbReference type="OrthoDB" id="8732661at2"/>
<dbReference type="PROSITE" id="PS00802">
    <property type="entry name" value="TRANSKETOLASE_2"/>
    <property type="match status" value="1"/>
</dbReference>
<comment type="catalytic activity">
    <reaction evidence="9 16">
        <text>D-sedoheptulose 7-phosphate + D-glyceraldehyde 3-phosphate = aldehydo-D-ribose 5-phosphate + D-xylulose 5-phosphate</text>
        <dbReference type="Rhea" id="RHEA:10508"/>
        <dbReference type="ChEBI" id="CHEBI:57483"/>
        <dbReference type="ChEBI" id="CHEBI:57737"/>
        <dbReference type="ChEBI" id="CHEBI:58273"/>
        <dbReference type="ChEBI" id="CHEBI:59776"/>
        <dbReference type="EC" id="2.2.1.1"/>
    </reaction>
</comment>
<keyword evidence="5 16" id="KW-0808">Transferase</keyword>
<accession>A0A1G8NYV3</accession>
<comment type="subunit">
    <text evidence="2 16">Homodimer.</text>
</comment>
<dbReference type="GO" id="GO:0005829">
    <property type="term" value="C:cytosol"/>
    <property type="evidence" value="ECO:0007669"/>
    <property type="project" value="TreeGrafter"/>
</dbReference>
<dbReference type="FunFam" id="3.40.50.970:FF:000004">
    <property type="entry name" value="Transketolase"/>
    <property type="match status" value="1"/>
</dbReference>
<evidence type="ECO:0000256" key="16">
    <source>
        <dbReference type="RuleBase" id="RU004996"/>
    </source>
</evidence>
<dbReference type="Pfam" id="PF02779">
    <property type="entry name" value="Transket_pyr"/>
    <property type="match status" value="1"/>
</dbReference>
<reference evidence="18 19" key="1">
    <citation type="submission" date="2017-09" db="EMBL/GenBank/DDBJ databases">
        <title>Bacterial strain isolated from the female urinary microbiota.</title>
        <authorList>
            <person name="Thomas-White K."/>
            <person name="Kumar N."/>
            <person name="Forster S."/>
            <person name="Putonti C."/>
            <person name="Lawley T."/>
            <person name="Wolfe A.J."/>
        </authorList>
    </citation>
    <scope>NUCLEOTIDE SEQUENCE [LARGE SCALE GENOMIC DNA]</scope>
    <source>
        <strain evidence="18 19">UMB0852</strain>
    </source>
</reference>
<dbReference type="Pfam" id="PF00456">
    <property type="entry name" value="Transketolase_N"/>
    <property type="match status" value="1"/>
</dbReference>
<protein>
    <recommendedName>
        <fullName evidence="4 10">Transketolase</fullName>
        <ecNumber evidence="3 10">2.2.1.1</ecNumber>
    </recommendedName>
</protein>
<evidence type="ECO:0000256" key="3">
    <source>
        <dbReference type="ARBA" id="ARBA00013152"/>
    </source>
</evidence>
<evidence type="ECO:0000256" key="15">
    <source>
        <dbReference type="PIRSR" id="PIRSR605478-5"/>
    </source>
</evidence>
<feature type="binding site" evidence="12">
    <location>
        <position position="28"/>
    </location>
    <ligand>
        <name>substrate</name>
    </ligand>
</feature>
<dbReference type="PANTHER" id="PTHR43522">
    <property type="entry name" value="TRANSKETOLASE"/>
    <property type="match status" value="1"/>
</dbReference>
<dbReference type="STRING" id="84521.SAMN04487994_10594"/>
<dbReference type="SUPFAM" id="SSF52922">
    <property type="entry name" value="TK C-terminal domain-like"/>
    <property type="match status" value="1"/>
</dbReference>
<feature type="site" description="Important for catalytic activity" evidence="15">
    <location>
        <position position="28"/>
    </location>
</feature>
<evidence type="ECO:0000256" key="6">
    <source>
        <dbReference type="ARBA" id="ARBA00022723"/>
    </source>
</evidence>
<dbReference type="InterPro" id="IPR055152">
    <property type="entry name" value="Transketolase-like_C_2"/>
</dbReference>
<feature type="binding site" evidence="14">
    <location>
        <position position="157"/>
    </location>
    <ligand>
        <name>Mg(2+)</name>
        <dbReference type="ChEBI" id="CHEBI:18420"/>
    </ligand>
</feature>
<feature type="binding site" evidence="12">
    <location>
        <position position="357"/>
    </location>
    <ligand>
        <name>substrate</name>
    </ligand>
</feature>
<dbReference type="EMBL" id="PNHE01000003">
    <property type="protein sequence ID" value="PMC59034.1"/>
    <property type="molecule type" value="Genomic_DNA"/>
</dbReference>
<dbReference type="InterPro" id="IPR029061">
    <property type="entry name" value="THDP-binding"/>
</dbReference>
<dbReference type="InterPro" id="IPR005475">
    <property type="entry name" value="Transketolase-like_Pyr-bd"/>
</dbReference>
<dbReference type="AlphaFoldDB" id="A0A1G8NYV3"/>
<dbReference type="Gene3D" id="3.40.50.970">
    <property type="match status" value="2"/>
</dbReference>
<comment type="cofactor">
    <cofactor evidence="14">
        <name>Mg(2+)</name>
        <dbReference type="ChEBI" id="CHEBI:18420"/>
    </cofactor>
    <text evidence="14">Binds 1 Mg(2+) ion per subunit. Can also utilize other divalent metal cations, such as Ca(2+), Mn(2+) and Co(2+).</text>
</comment>
<feature type="binding site" evidence="13">
    <location>
        <position position="262"/>
    </location>
    <ligand>
        <name>thiamine diphosphate</name>
        <dbReference type="ChEBI" id="CHEBI:58937"/>
    </ligand>
</feature>
<dbReference type="NCBIfam" id="TIGR00232">
    <property type="entry name" value="tktlase_bact"/>
    <property type="match status" value="1"/>
</dbReference>
<dbReference type="Gene3D" id="3.40.50.920">
    <property type="match status" value="1"/>
</dbReference>
<evidence type="ECO:0000256" key="2">
    <source>
        <dbReference type="ARBA" id="ARBA00011738"/>
    </source>
</evidence>
<keyword evidence="19" id="KW-1185">Reference proteome</keyword>
<feature type="binding site" evidence="13">
    <location>
        <begin position="116"/>
        <end position="118"/>
    </location>
    <ligand>
        <name>thiamine diphosphate</name>
        <dbReference type="ChEBI" id="CHEBI:58937"/>
    </ligand>
</feature>
<comment type="caution">
    <text evidence="18">The sequence shown here is derived from an EMBL/GenBank/DDBJ whole genome shotgun (WGS) entry which is preliminary data.</text>
</comment>
<comment type="cofactor">
    <cofactor evidence="16">
        <name>Mg(2+)</name>
        <dbReference type="ChEBI" id="CHEBI:18420"/>
    </cofactor>
    <cofactor evidence="16">
        <name>Ca(2+)</name>
        <dbReference type="ChEBI" id="CHEBI:29108"/>
    </cofactor>
    <cofactor evidence="16">
        <name>Mn(2+)</name>
        <dbReference type="ChEBI" id="CHEBI:29035"/>
    </cofactor>
    <cofactor evidence="16">
        <name>Co(2+)</name>
        <dbReference type="ChEBI" id="CHEBI:48828"/>
    </cofactor>
    <text evidence="16">Binds 1 Mg(2+) ion per subunit. Can also utilize other divalent metal cations, such as Ca(2+), Mn(2+) and Co(2+).</text>
</comment>
<evidence type="ECO:0000256" key="4">
    <source>
        <dbReference type="ARBA" id="ARBA00016662"/>
    </source>
</evidence>
<sequence length="667" mass="73224">MFSSKDQLAMNTLRALSMNQIEAANSGHPGLPLGAAPMAYALWAEHLRVDPANSQWMNRDRFVLSAGHGSALLYSLLHMAGFDVTIDDLKHFRKMNSRTPGHPEYGYTDGVEATTGPLGQGIAQAVGMAMAEAHLAAQYNRPGHDIIDHYTYTLVGDGDLMEGISYEAASYAGKMKLGKLIVLYDSNDISLDGDLDMSFVEDVKGRFEAQNWHYLRVDEGMDIQAVSDAIEEAKKVTDKPTMIEIKTVIGFGAPDAGTNKVHGAPIGQEGWDAVKKALEWTHEDFEVPQEAKDQFKERVFDRGQTAHQEWKEAFEAYEKDHPELAKELKAAFNGELPKDYAKGLELVDTDTEAEASRISSSRAIQALGQNIPYFWGGSADLSSSNKTMNEEDSDFMPDNYAGRNIWYGVREFAMAAMMNGIALHGGTRTYAGTFFVFTDYLKGAVRLSALSKLPVTYVMTHDSIAVGEDGPTHEPIEQLAGFRATPNLNTIRPADMNETFVAWQMAVESKDRPTMLALTRQDLPVLEGTKALAEEGVRKGAYVLSPAKGDTPEGILIATGSEVALALEVQETLQEEGIDVSVVSMPCQNLFDEQDAEYKESVLPSEVRNRMSIEMGATFGWERYVGLDGVTVGLDRFGASGNANDIIPALGFNTKDITKRYLDVFSK</sequence>
<evidence type="ECO:0000259" key="17">
    <source>
        <dbReference type="SMART" id="SM00861"/>
    </source>
</evidence>
<comment type="cofactor">
    <cofactor evidence="13">
        <name>thiamine diphosphate</name>
        <dbReference type="ChEBI" id="CHEBI:58937"/>
    </cofactor>
    <text evidence="13">Binds 1 thiamine pyrophosphate per subunit. During the reaction, the substrate forms a covalent intermediate with the cofactor.</text>
</comment>
<evidence type="ECO:0000256" key="14">
    <source>
        <dbReference type="PIRSR" id="PIRSR605478-4"/>
    </source>
</evidence>
<feature type="binding site" evidence="12">
    <location>
        <position position="520"/>
    </location>
    <ligand>
        <name>substrate</name>
    </ligand>
</feature>